<dbReference type="Gene3D" id="3.10.28.10">
    <property type="entry name" value="Homing endonucleases"/>
    <property type="match status" value="2"/>
</dbReference>
<feature type="domain" description="Homing endonuclease LAGLIDADG" evidence="1">
    <location>
        <begin position="45"/>
        <end position="144"/>
    </location>
</feature>
<geneLocation type="chloroplast" evidence="2"/>
<dbReference type="PANTHER" id="PTHR36181">
    <property type="entry name" value="INTRON-ENCODED ENDONUCLEASE AI3-RELATED"/>
    <property type="match status" value="1"/>
</dbReference>
<dbReference type="Pfam" id="PF00961">
    <property type="entry name" value="LAGLIDADG_1"/>
    <property type="match status" value="2"/>
</dbReference>
<keyword evidence="2" id="KW-0540">Nuclease</keyword>
<keyword evidence="2" id="KW-0378">Hydrolase</keyword>
<reference evidence="2" key="1">
    <citation type="journal article" date="2015" name="BMC Evol. Biol.">
        <title>Chloroplast phylogenomic analysis of chlorophyte green algae identifies a novel lineage sister to the Sphaeropleales (Chlorophyceae).</title>
        <authorList>
            <person name="Lemieux C."/>
            <person name="Vincent A.T."/>
            <person name="Labarre A."/>
            <person name="Otis C."/>
            <person name="Turmel M."/>
        </authorList>
    </citation>
    <scope>NUCLEOTIDE SEQUENCE</scope>
</reference>
<dbReference type="AlphaFoldDB" id="A0A0S2LN26"/>
<name>A0A0S2LN26_9CHLO</name>
<dbReference type="PANTHER" id="PTHR36181:SF3">
    <property type="entry name" value="INTRON-ENCODED DNA ENDONUCLEASE AI5 BETA"/>
    <property type="match status" value="1"/>
</dbReference>
<dbReference type="RefSeq" id="YP_009184708.1">
    <property type="nucleotide sequence ID" value="NC_028580.1"/>
</dbReference>
<proteinExistence type="predicted"/>
<dbReference type="InterPro" id="IPR004860">
    <property type="entry name" value="LAGLIDADG_dom"/>
</dbReference>
<feature type="domain" description="Homing endonuclease LAGLIDADG" evidence="1">
    <location>
        <begin position="172"/>
        <end position="282"/>
    </location>
</feature>
<dbReference type="GO" id="GO:0005739">
    <property type="term" value="C:mitochondrion"/>
    <property type="evidence" value="ECO:0007669"/>
    <property type="project" value="UniProtKB-ARBA"/>
</dbReference>
<dbReference type="GeneID" id="26378415"/>
<keyword evidence="2" id="KW-0255">Endonuclease</keyword>
<evidence type="ECO:0000259" key="1">
    <source>
        <dbReference type="Pfam" id="PF00961"/>
    </source>
</evidence>
<keyword evidence="2" id="KW-0150">Chloroplast</keyword>
<sequence>MGQESTGTSETTREAAQKNFDYSDFNKQRPQHIKRFNPHFLTWFIGFFEGDGSVHCRDSNLRSGFSFNPVSKRADFEITQHIDNIKVLQFIRKSFGFGKVMTYDKDGKKYARFYTSKKEHILKLVLLLNGNIVSAKRREQFVEWLTGINQGWRLSIPLKPWTAKVSLQNAWLSGFTEADGGFSTNSQNNFKASKDQKGNTRFRFTTKYYITQDGELCLLTEIQQLTGATNKISQITNGHTKKLYNRLEITSIEATDVLIDYFNRFPLKGTRHIACLRWARVHFYKKRHVVLNAGAAKTLAGLLEKLQDPGEAILLEAAASLSVAEEQVLSSLPLIAPQSMTKS</sequence>
<dbReference type="EMBL" id="KT625412">
    <property type="protein sequence ID" value="ALO62829.1"/>
    <property type="molecule type" value="Genomic_DNA"/>
</dbReference>
<dbReference type="SUPFAM" id="SSF55608">
    <property type="entry name" value="Homing endonucleases"/>
    <property type="match status" value="2"/>
</dbReference>
<dbReference type="InterPro" id="IPR027434">
    <property type="entry name" value="Homing_endonucl"/>
</dbReference>
<protein>
    <submittedName>
        <fullName evidence="2">Putative LAGLIDADG homing endonuclease</fullName>
    </submittedName>
</protein>
<dbReference type="InterPro" id="IPR051289">
    <property type="entry name" value="LAGLIDADG_Endonuclease"/>
</dbReference>
<accession>A0A0S2LN26</accession>
<gene>
    <name evidence="2" type="primary">orf344</name>
</gene>
<organism evidence="2">
    <name type="scientific">Oogamochlamys gigantea</name>
    <dbReference type="NCBI Taxonomy" id="158507"/>
    <lineage>
        <taxon>Eukaryota</taxon>
        <taxon>Viridiplantae</taxon>
        <taxon>Chlorophyta</taxon>
        <taxon>core chlorophytes</taxon>
        <taxon>Chlorophyceae</taxon>
        <taxon>CS clade</taxon>
        <taxon>Chlamydomonadales</taxon>
        <taxon>Chlamydomonadaceae</taxon>
        <taxon>Oogamochlamys</taxon>
    </lineage>
</organism>
<keyword evidence="2" id="KW-0934">Plastid</keyword>
<dbReference type="GO" id="GO:0004519">
    <property type="term" value="F:endonuclease activity"/>
    <property type="evidence" value="ECO:0007669"/>
    <property type="project" value="UniProtKB-KW"/>
</dbReference>
<evidence type="ECO:0000313" key="2">
    <source>
        <dbReference type="EMBL" id="ALO62829.1"/>
    </source>
</evidence>